<evidence type="ECO:0000259" key="4">
    <source>
        <dbReference type="PROSITE" id="PS50075"/>
    </source>
</evidence>
<dbReference type="Gene3D" id="1.10.1200.10">
    <property type="entry name" value="ACP-like"/>
    <property type="match status" value="1"/>
</dbReference>
<dbReference type="Pfam" id="PF00668">
    <property type="entry name" value="Condensation"/>
    <property type="match status" value="1"/>
</dbReference>
<dbReference type="STRING" id="759273.H1V4T8"/>
<evidence type="ECO:0000256" key="3">
    <source>
        <dbReference type="ARBA" id="ARBA00022598"/>
    </source>
</evidence>
<feature type="domain" description="Carrier" evidence="4">
    <location>
        <begin position="862"/>
        <end position="936"/>
    </location>
</feature>
<dbReference type="SUPFAM" id="SSF47336">
    <property type="entry name" value="ACP-like"/>
    <property type="match status" value="1"/>
</dbReference>
<dbReference type="CDD" id="cd05930">
    <property type="entry name" value="A_NRPS"/>
    <property type="match status" value="1"/>
</dbReference>
<dbReference type="GO" id="GO:0005737">
    <property type="term" value="C:cytoplasm"/>
    <property type="evidence" value="ECO:0007669"/>
    <property type="project" value="TreeGrafter"/>
</dbReference>
<dbReference type="PANTHER" id="PTHR45527:SF1">
    <property type="entry name" value="FATTY ACID SYNTHASE"/>
    <property type="match status" value="1"/>
</dbReference>
<dbReference type="InterPro" id="IPR000873">
    <property type="entry name" value="AMP-dep_synth/lig_dom"/>
</dbReference>
<evidence type="ECO:0000313" key="6">
    <source>
        <dbReference type="Proteomes" id="UP000007174"/>
    </source>
</evidence>
<dbReference type="PROSITE" id="PS00012">
    <property type="entry name" value="PHOSPHOPANTETHEINE"/>
    <property type="match status" value="1"/>
</dbReference>
<dbReference type="GO" id="GO:0043041">
    <property type="term" value="P:amino acid activation for nonribosomal peptide biosynthetic process"/>
    <property type="evidence" value="ECO:0007669"/>
    <property type="project" value="TreeGrafter"/>
</dbReference>
<dbReference type="VEuPathDB" id="FungiDB:CH63R_01925"/>
<proteinExistence type="predicted"/>
<dbReference type="PROSITE" id="PS50075">
    <property type="entry name" value="CARRIER"/>
    <property type="match status" value="1"/>
</dbReference>
<dbReference type="InterPro" id="IPR036736">
    <property type="entry name" value="ACP-like_sf"/>
</dbReference>
<name>H1V4T8_COLHI</name>
<dbReference type="InterPro" id="IPR020806">
    <property type="entry name" value="PKS_PP-bd"/>
</dbReference>
<dbReference type="Gene3D" id="3.40.50.12780">
    <property type="entry name" value="N-terminal domain of ligase-like"/>
    <property type="match status" value="2"/>
</dbReference>
<dbReference type="CDD" id="cd19531">
    <property type="entry name" value="LCL_NRPS-like"/>
    <property type="match status" value="1"/>
</dbReference>
<dbReference type="GO" id="GO:0031177">
    <property type="term" value="F:phosphopantetheine binding"/>
    <property type="evidence" value="ECO:0007669"/>
    <property type="project" value="InterPro"/>
</dbReference>
<dbReference type="Pfam" id="PF00501">
    <property type="entry name" value="AMP-binding"/>
    <property type="match status" value="2"/>
</dbReference>
<dbReference type="EMBL" id="CACQ02001457">
    <property type="protein sequence ID" value="CCF35240.1"/>
    <property type="molecule type" value="Genomic_DNA"/>
</dbReference>
<dbReference type="InterPro" id="IPR029063">
    <property type="entry name" value="SAM-dependent_MTases_sf"/>
</dbReference>
<dbReference type="InterPro" id="IPR042099">
    <property type="entry name" value="ANL_N_sf"/>
</dbReference>
<dbReference type="InterPro" id="IPR045851">
    <property type="entry name" value="AMP-bd_C_sf"/>
</dbReference>
<protein>
    <submittedName>
        <fullName evidence="5">Aureobasidin A1 biosynthesis complex</fullName>
    </submittedName>
</protein>
<dbReference type="Gene3D" id="3.30.300.30">
    <property type="match status" value="2"/>
</dbReference>
<dbReference type="Proteomes" id="UP000007174">
    <property type="component" value="Unassembled WGS sequence"/>
</dbReference>
<keyword evidence="2" id="KW-0597">Phosphoprotein</keyword>
<dbReference type="Gene3D" id="3.30.559.30">
    <property type="entry name" value="Nonribosomal peptide synthetase, condensation domain"/>
    <property type="match status" value="1"/>
</dbReference>
<dbReference type="Gene3D" id="3.40.50.150">
    <property type="entry name" value="Vaccinia Virus protein VP39"/>
    <property type="match status" value="1"/>
</dbReference>
<dbReference type="Pfam" id="PF00550">
    <property type="entry name" value="PP-binding"/>
    <property type="match status" value="1"/>
</dbReference>
<reference evidence="6" key="1">
    <citation type="journal article" date="2012" name="Nat. Genet.">
        <title>Lifestyle transitions in plant pathogenic Colletotrichum fungi deciphered by genome and transcriptome analyses.</title>
        <authorList>
            <person name="O'Connell R.J."/>
            <person name="Thon M.R."/>
            <person name="Hacquard S."/>
            <person name="Amyotte S.G."/>
            <person name="Kleemann J."/>
            <person name="Torres M.F."/>
            <person name="Damm U."/>
            <person name="Buiate E.A."/>
            <person name="Epstein L."/>
            <person name="Alkan N."/>
            <person name="Altmueller J."/>
            <person name="Alvarado-Balderrama L."/>
            <person name="Bauser C.A."/>
            <person name="Becker C."/>
            <person name="Birren B.W."/>
            <person name="Chen Z."/>
            <person name="Choi J."/>
            <person name="Crouch J.A."/>
            <person name="Duvick J.P."/>
            <person name="Farman M.A."/>
            <person name="Gan P."/>
            <person name="Heiman D."/>
            <person name="Henrissat B."/>
            <person name="Howard R.J."/>
            <person name="Kabbage M."/>
            <person name="Koch C."/>
            <person name="Kracher B."/>
            <person name="Kubo Y."/>
            <person name="Law A.D."/>
            <person name="Lebrun M.-H."/>
            <person name="Lee Y.-H."/>
            <person name="Miyara I."/>
            <person name="Moore N."/>
            <person name="Neumann U."/>
            <person name="Nordstroem K."/>
            <person name="Panaccione D.G."/>
            <person name="Panstruga R."/>
            <person name="Place M."/>
            <person name="Proctor R.H."/>
            <person name="Prusky D."/>
            <person name="Rech G."/>
            <person name="Reinhardt R."/>
            <person name="Rollins J.A."/>
            <person name="Rounsley S."/>
            <person name="Schardl C.L."/>
            <person name="Schwartz D.C."/>
            <person name="Shenoy N."/>
            <person name="Shirasu K."/>
            <person name="Sikhakolli U.R."/>
            <person name="Stueber K."/>
            <person name="Sukno S.A."/>
            <person name="Sweigard J.A."/>
            <person name="Takano Y."/>
            <person name="Takahara H."/>
            <person name="Trail F."/>
            <person name="van der Does H.C."/>
            <person name="Voll L.M."/>
            <person name="Will I."/>
            <person name="Young S."/>
            <person name="Zeng Q."/>
            <person name="Zhang J."/>
            <person name="Zhou S."/>
            <person name="Dickman M.B."/>
            <person name="Schulze-Lefert P."/>
            <person name="Ver Loren van Themaat E."/>
            <person name="Ma L.-J."/>
            <person name="Vaillancourt L.J."/>
        </authorList>
    </citation>
    <scope>NUCLEOTIDE SEQUENCE [LARGE SCALE GENOMIC DNA]</scope>
    <source>
        <strain evidence="6">IMI 349063</strain>
    </source>
</reference>
<accession>H1V4T8</accession>
<dbReference type="InterPro" id="IPR020845">
    <property type="entry name" value="AMP-binding_CS"/>
</dbReference>
<evidence type="ECO:0000256" key="2">
    <source>
        <dbReference type="ARBA" id="ARBA00022553"/>
    </source>
</evidence>
<keyword evidence="1" id="KW-0596">Phosphopantetheine</keyword>
<dbReference type="SMART" id="SM00823">
    <property type="entry name" value="PKS_PP"/>
    <property type="match status" value="1"/>
</dbReference>
<sequence>MVPISDTLRDAPSKSSIQHLPKPTATSLAYIIFTSGSTGRPKGVMVEHRGIIRLVKNSNVVAKLPPAARVAHLSNVAFDASTWEIYSALLNGGTLVCIDYFTTLDPAALNTLFLRERIQATMLPPALLKQCLKPMEATLGALSLLFAAGDRFDGPDAAAASRALVSGSVYNAYGPTENTILSTIYEVSGQDPFVNGVPIGRAVSNSGAYILDPSQQPVPVGVMGELVVTGDGLARGYTDAALNKDRFAQVAVNGQVVRAYRTGDRVRYRPTDGQIEFFGRMDQQVKIRGHRVEPAEVEQALLTHADVLDAAVVLRRQEGEETEMIGFVAARGDQSLETQEAGNQVEGWGNHFETSTYADIETIDQSVVGNDFMGWTSMYDGKDIDKGEMQEWLDDTMAALHDGRPAGRVLEIGTGTGMILFNLRGLEGYVGLDPSSSAAGFVNGKIRAMPSFAGKARVAVGTALDVGNGGLLLDNNNNNNNNNMVDAGLVVTNSVAQYFPSGDYLFQVIEHLTRLRGVRRLFFGDMRTYATNRDFLAARALHDLGSGATRDDVQRRIAELEEREEELLVDPAFFTGLVARLPDHVWHVEILPKRMRATNELSAYRYAAVVHMKNPEDDETKEKTRRQPVHAIETDAWIDFKKSQLDSAGLLNLLKSKSKSSSSTIVPVANIPYSKTIVERLLVESLDEDDETQRLLDGAPWISSIRDLARSYAALSGADLADVADQAGFRVELSWARQRSQNGAIDAVFHRRHLIGDDDHNNHKNHQQQTRVLFDFPTEHLGRLSNLLANSPLQRHQSRRLETQVRDHLQTILPPYMVPVQIVVMDRLPLNANGKIDRRELARKARAAPRTKALLAATERVEPRNEVEAALCDEFSAVLGVDVGITDNFFDLGGHSLMATRLAARLSRRLNTQISVKDVFDNARIVDLAASIRQGSSRHNAIRALPYTGPVEQSFAQGRLWFLDQLDLGASWYIMPLAVRLRGPLDVEALASAFRALELRHETLRTTFEEQDGIGVQVVHPYDPKDPLRIIHVQDGGSHLDEALRKEQSLPFDLSTEPGWRPALLRVGDGDQDHVLSIVMHHIIYDGWSLEILQRELASFYASAARGQDPLAHVPTLAIQYRDFAAWQRQEEQIAEHERQLSYWRQQLEGSQPASLFCDRPRPAALSGDAGIESVVVEGPTYENLQAYCRARQATPFIVLLAAFRAAHYRLTGMEDATVGTPIANRNRSELEDLVGFFVNTQCMRITIDEADETFESLVQQVRATVNTSFENQDVPFERIVSALQPGSRDTSRNPLVQLMFAVHSQQGLGGIQLEDVSSERLPNATTTRFDVEFHLFQEKGRLTGSIVYATDLFAPASIRGVVSVFQEVLRRTLDDPKAVLSSLPLTDGLAELHSKGLLSIPRSPYPRDASVADVFRELALSQPDAPAVVDASSTLSYSQLDQQSDTLAAWLLRRRDMADEALVGVLAPRSCDTIVAFLGILKANMAYLPLDINAPVARLNAIFSTRPGRKLLLLGNDTPVPDSLAEDVETVRLGEALKTSLAIPPTASKPSATSLASIAPC</sequence>
<dbReference type="SUPFAM" id="SSF52777">
    <property type="entry name" value="CoA-dependent acyltransferases"/>
    <property type="match status" value="2"/>
</dbReference>
<dbReference type="InterPro" id="IPR009081">
    <property type="entry name" value="PP-bd_ACP"/>
</dbReference>
<dbReference type="Gene3D" id="3.30.559.10">
    <property type="entry name" value="Chloramphenicol acetyltransferase-like domain"/>
    <property type="match status" value="1"/>
</dbReference>
<dbReference type="SUPFAM" id="SSF53335">
    <property type="entry name" value="S-adenosyl-L-methionine-dependent methyltransferases"/>
    <property type="match status" value="1"/>
</dbReference>
<dbReference type="InterPro" id="IPR006162">
    <property type="entry name" value="Ppantetheine_attach_site"/>
</dbReference>
<organism evidence="5 6">
    <name type="scientific">Colletotrichum higginsianum (strain IMI 349063)</name>
    <name type="common">Crucifer anthracnose fungus</name>
    <dbReference type="NCBI Taxonomy" id="759273"/>
    <lineage>
        <taxon>Eukaryota</taxon>
        <taxon>Fungi</taxon>
        <taxon>Dikarya</taxon>
        <taxon>Ascomycota</taxon>
        <taxon>Pezizomycotina</taxon>
        <taxon>Sordariomycetes</taxon>
        <taxon>Hypocreomycetidae</taxon>
        <taxon>Glomerellales</taxon>
        <taxon>Glomerellaceae</taxon>
        <taxon>Colletotrichum</taxon>
        <taxon>Colletotrichum destructivum species complex</taxon>
    </lineage>
</organism>
<dbReference type="HOGENOM" id="CLU_245870_0_0_1"/>
<dbReference type="SUPFAM" id="SSF56801">
    <property type="entry name" value="Acetyl-CoA synthetase-like"/>
    <property type="match status" value="2"/>
</dbReference>
<dbReference type="PROSITE" id="PS00455">
    <property type="entry name" value="AMP_BINDING"/>
    <property type="match status" value="1"/>
</dbReference>
<evidence type="ECO:0000256" key="1">
    <source>
        <dbReference type="ARBA" id="ARBA00022450"/>
    </source>
</evidence>
<gene>
    <name evidence="5" type="ORF">CH063_01270</name>
</gene>
<dbReference type="InterPro" id="IPR001242">
    <property type="entry name" value="Condensation_dom"/>
</dbReference>
<dbReference type="GO" id="GO:0044550">
    <property type="term" value="P:secondary metabolite biosynthetic process"/>
    <property type="evidence" value="ECO:0007669"/>
    <property type="project" value="TreeGrafter"/>
</dbReference>
<dbReference type="InterPro" id="IPR023213">
    <property type="entry name" value="CAT-like_dom_sf"/>
</dbReference>
<evidence type="ECO:0000313" key="5">
    <source>
        <dbReference type="EMBL" id="CCF35240.1"/>
    </source>
</evidence>
<dbReference type="eggNOG" id="KOG1178">
    <property type="taxonomic scope" value="Eukaryota"/>
</dbReference>
<dbReference type="PANTHER" id="PTHR45527">
    <property type="entry name" value="NONRIBOSOMAL PEPTIDE SYNTHETASE"/>
    <property type="match status" value="1"/>
</dbReference>
<keyword evidence="3" id="KW-0436">Ligase</keyword>
<dbReference type="GO" id="GO:0016874">
    <property type="term" value="F:ligase activity"/>
    <property type="evidence" value="ECO:0007669"/>
    <property type="project" value="UniProtKB-KW"/>
</dbReference>